<keyword evidence="2" id="KW-1185">Reference proteome</keyword>
<dbReference type="AlphaFoldDB" id="A0A0N7LAG9"/>
<proteinExistence type="predicted"/>
<name>A0A0N7LAG9_9BASI</name>
<sequence length="107" mass="12393">MPATSLTIRFQAVAYALARRLSYSIQHQCRLNAAHATGPQALHLTSAPERTRILLRVSLTVVEWSRQSRAVSPRHGTSESTYLRKFNRRRGGRRKICHRPFYRAHQR</sequence>
<evidence type="ECO:0000313" key="2">
    <source>
        <dbReference type="Proteomes" id="UP000054845"/>
    </source>
</evidence>
<accession>A0A0N7LAG9</accession>
<protein>
    <submittedName>
        <fullName evidence="1">Uncharacterized protein</fullName>
    </submittedName>
</protein>
<dbReference type="EMBL" id="CCYA01000318">
    <property type="protein sequence ID" value="CEH16554.1"/>
    <property type="molecule type" value="Genomic_DNA"/>
</dbReference>
<reference evidence="1 2" key="1">
    <citation type="submission" date="2014-09" db="EMBL/GenBank/DDBJ databases">
        <authorList>
            <person name="Magalhaes I.L.F."/>
            <person name="Oliveira U."/>
            <person name="Santos F.R."/>
            <person name="Vidigal T.H.D.A."/>
            <person name="Brescovit A.D."/>
            <person name="Santos A.J."/>
        </authorList>
    </citation>
    <scope>NUCLEOTIDE SEQUENCE [LARGE SCALE GENOMIC DNA]</scope>
</reference>
<organism evidence="1 2">
    <name type="scientific">Ceraceosorus bombacis</name>
    <dbReference type="NCBI Taxonomy" id="401625"/>
    <lineage>
        <taxon>Eukaryota</taxon>
        <taxon>Fungi</taxon>
        <taxon>Dikarya</taxon>
        <taxon>Basidiomycota</taxon>
        <taxon>Ustilaginomycotina</taxon>
        <taxon>Exobasidiomycetes</taxon>
        <taxon>Ceraceosorales</taxon>
        <taxon>Ceraceosoraceae</taxon>
        <taxon>Ceraceosorus</taxon>
    </lineage>
</organism>
<dbReference type="Proteomes" id="UP000054845">
    <property type="component" value="Unassembled WGS sequence"/>
</dbReference>
<evidence type="ECO:0000313" key="1">
    <source>
        <dbReference type="EMBL" id="CEH16554.1"/>
    </source>
</evidence>